<dbReference type="EMBL" id="LCEJ01000070">
    <property type="protein sequence ID" value="KKS68925.1"/>
    <property type="molecule type" value="Genomic_DNA"/>
</dbReference>
<dbReference type="InterPro" id="IPR002646">
    <property type="entry name" value="PolA_pol_head_dom"/>
</dbReference>
<keyword evidence="14" id="KW-0378">Hydrolase</keyword>
<organism evidence="14 15">
    <name type="scientific">Candidatus Daviesbacteria bacterium GW2011_GWA2_42_7</name>
    <dbReference type="NCBI Taxonomy" id="1618425"/>
    <lineage>
        <taxon>Bacteria</taxon>
        <taxon>Candidatus Daviesiibacteriota</taxon>
    </lineage>
</organism>
<dbReference type="Gene3D" id="1.10.3090.10">
    <property type="entry name" value="cca-adding enzyme, domain 2"/>
    <property type="match status" value="1"/>
</dbReference>
<dbReference type="Gene3D" id="1.10.246.80">
    <property type="match status" value="1"/>
</dbReference>
<evidence type="ECO:0000259" key="10">
    <source>
        <dbReference type="Pfam" id="PF01743"/>
    </source>
</evidence>
<dbReference type="PANTHER" id="PTHR46173:SF1">
    <property type="entry name" value="CCA TRNA NUCLEOTIDYLTRANSFERASE 1, MITOCHONDRIAL"/>
    <property type="match status" value="1"/>
</dbReference>
<dbReference type="Pfam" id="PF01743">
    <property type="entry name" value="PolyA_pol"/>
    <property type="match status" value="2"/>
</dbReference>
<dbReference type="GO" id="GO:0016779">
    <property type="term" value="F:nucleotidyltransferase activity"/>
    <property type="evidence" value="ECO:0007669"/>
    <property type="project" value="UniProtKB-KW"/>
</dbReference>
<dbReference type="InterPro" id="IPR006674">
    <property type="entry name" value="HD_domain"/>
</dbReference>
<evidence type="ECO:0000256" key="2">
    <source>
        <dbReference type="ARBA" id="ARBA00022679"/>
    </source>
</evidence>
<keyword evidence="2 9" id="KW-0808">Transferase</keyword>
<dbReference type="Gene3D" id="3.30.460.10">
    <property type="entry name" value="Beta Polymerase, domain 2"/>
    <property type="match status" value="1"/>
</dbReference>
<evidence type="ECO:0000256" key="7">
    <source>
        <dbReference type="ARBA" id="ARBA00022842"/>
    </source>
</evidence>
<dbReference type="SUPFAM" id="SSF81891">
    <property type="entry name" value="Poly A polymerase C-terminal region-like"/>
    <property type="match status" value="1"/>
</dbReference>
<comment type="similarity">
    <text evidence="9">Belongs to the tRNA nucleotidyltransferase/poly(A) polymerase family.</text>
</comment>
<feature type="domain" description="HD" evidence="11">
    <location>
        <begin position="309"/>
        <end position="383"/>
    </location>
</feature>
<evidence type="ECO:0000313" key="15">
    <source>
        <dbReference type="Proteomes" id="UP000034785"/>
    </source>
</evidence>
<comment type="caution">
    <text evidence="14">The sequence shown here is derived from an EMBL/GenBank/DDBJ whole genome shotgun (WGS) entry which is preliminary data.</text>
</comment>
<gene>
    <name evidence="14" type="ORF">UV41_C0070G0005</name>
</gene>
<protein>
    <submittedName>
        <fullName evidence="14">Polynucleotide adenylyltransferase/metal dependent phosphohydrolase</fullName>
    </submittedName>
</protein>
<keyword evidence="5" id="KW-0479">Metal-binding</keyword>
<keyword evidence="6" id="KW-0547">Nucleotide-binding</keyword>
<evidence type="ECO:0000256" key="1">
    <source>
        <dbReference type="ARBA" id="ARBA00001946"/>
    </source>
</evidence>
<dbReference type="GO" id="GO:0008033">
    <property type="term" value="P:tRNA processing"/>
    <property type="evidence" value="ECO:0007669"/>
    <property type="project" value="UniProtKB-KW"/>
</dbReference>
<accession>A0A0G1B6A7</accession>
<dbReference type="GO" id="GO:0000166">
    <property type="term" value="F:nucleotide binding"/>
    <property type="evidence" value="ECO:0007669"/>
    <property type="project" value="UniProtKB-KW"/>
</dbReference>
<dbReference type="NCBIfam" id="TIGR00277">
    <property type="entry name" value="HDIG"/>
    <property type="match status" value="1"/>
</dbReference>
<evidence type="ECO:0000313" key="14">
    <source>
        <dbReference type="EMBL" id="KKS68925.1"/>
    </source>
</evidence>
<evidence type="ECO:0000256" key="6">
    <source>
        <dbReference type="ARBA" id="ARBA00022741"/>
    </source>
</evidence>
<feature type="domain" description="Poly A polymerase head" evidence="10">
    <location>
        <begin position="128"/>
        <end position="195"/>
    </location>
</feature>
<evidence type="ECO:0000259" key="11">
    <source>
        <dbReference type="Pfam" id="PF01966"/>
    </source>
</evidence>
<comment type="cofactor">
    <cofactor evidence="1">
        <name>Mg(2+)</name>
        <dbReference type="ChEBI" id="CHEBI:18420"/>
    </cofactor>
</comment>
<dbReference type="InterPro" id="IPR050264">
    <property type="entry name" value="Bact_CCA-adding_enz_type3_sf"/>
</dbReference>
<dbReference type="InterPro" id="IPR043519">
    <property type="entry name" value="NT_sf"/>
</dbReference>
<evidence type="ECO:0000256" key="3">
    <source>
        <dbReference type="ARBA" id="ARBA00022694"/>
    </source>
</evidence>
<reference evidence="14 15" key="1">
    <citation type="journal article" date="2015" name="Nature">
        <title>rRNA introns, odd ribosomes, and small enigmatic genomes across a large radiation of phyla.</title>
        <authorList>
            <person name="Brown C.T."/>
            <person name="Hug L.A."/>
            <person name="Thomas B.C."/>
            <person name="Sharon I."/>
            <person name="Castelle C.J."/>
            <person name="Singh A."/>
            <person name="Wilkins M.J."/>
            <person name="Williams K.H."/>
            <person name="Banfield J.F."/>
        </authorList>
    </citation>
    <scope>NUCLEOTIDE SEQUENCE [LARGE SCALE GENOMIC DNA]</scope>
</reference>
<dbReference type="GO" id="GO:0016787">
    <property type="term" value="F:hydrolase activity"/>
    <property type="evidence" value="ECO:0007669"/>
    <property type="project" value="UniProtKB-KW"/>
</dbReference>
<evidence type="ECO:0000256" key="5">
    <source>
        <dbReference type="ARBA" id="ARBA00022723"/>
    </source>
</evidence>
<dbReference type="GO" id="GO:0046872">
    <property type="term" value="F:metal ion binding"/>
    <property type="evidence" value="ECO:0007669"/>
    <property type="project" value="UniProtKB-KW"/>
</dbReference>
<dbReference type="Pfam" id="PF01966">
    <property type="entry name" value="HD"/>
    <property type="match status" value="1"/>
</dbReference>
<feature type="domain" description="Poly A polymerase head" evidence="10">
    <location>
        <begin position="23"/>
        <end position="65"/>
    </location>
</feature>
<evidence type="ECO:0000256" key="9">
    <source>
        <dbReference type="RuleBase" id="RU003953"/>
    </source>
</evidence>
<dbReference type="Proteomes" id="UP000034785">
    <property type="component" value="Unassembled WGS sequence"/>
</dbReference>
<dbReference type="CDD" id="cd00077">
    <property type="entry name" value="HDc"/>
    <property type="match status" value="1"/>
</dbReference>
<dbReference type="InterPro" id="IPR032828">
    <property type="entry name" value="PolyA_RNA-bd"/>
</dbReference>
<dbReference type="InterPro" id="IPR032810">
    <property type="entry name" value="CCA-adding_enz_C"/>
</dbReference>
<dbReference type="Pfam" id="PF13735">
    <property type="entry name" value="tRNA_NucTran2_2"/>
    <property type="match status" value="1"/>
</dbReference>
<dbReference type="InterPro" id="IPR003607">
    <property type="entry name" value="HD/PDEase_dom"/>
</dbReference>
<proteinExistence type="inferred from homology"/>
<keyword evidence="7" id="KW-0460">Magnesium</keyword>
<dbReference type="AlphaFoldDB" id="A0A0G1B6A7"/>
<keyword evidence="8 9" id="KW-0694">RNA-binding</keyword>
<name>A0A0G1B6A7_9BACT</name>
<dbReference type="GO" id="GO:0000049">
    <property type="term" value="F:tRNA binding"/>
    <property type="evidence" value="ECO:0007669"/>
    <property type="project" value="TreeGrafter"/>
</dbReference>
<feature type="domain" description="CCA-adding enzyme C-terminal" evidence="13">
    <location>
        <begin position="443"/>
        <end position="490"/>
    </location>
</feature>
<dbReference type="SUPFAM" id="SSF81301">
    <property type="entry name" value="Nucleotidyltransferase"/>
    <property type="match status" value="1"/>
</dbReference>
<dbReference type="CDD" id="cd05398">
    <property type="entry name" value="NT_ClassII-CCAase"/>
    <property type="match status" value="1"/>
</dbReference>
<evidence type="ECO:0000259" key="13">
    <source>
        <dbReference type="Pfam" id="PF13735"/>
    </source>
</evidence>
<feature type="domain" description="tRNA nucleotidyltransferase/poly(A) polymerase RNA and SrmB- binding" evidence="12">
    <location>
        <begin position="223"/>
        <end position="283"/>
    </location>
</feature>
<dbReference type="PATRIC" id="fig|1618425.3.peg.911"/>
<evidence type="ECO:0000259" key="12">
    <source>
        <dbReference type="Pfam" id="PF12627"/>
    </source>
</evidence>
<dbReference type="Pfam" id="PF12627">
    <property type="entry name" value="PolyA_pol_RNAbd"/>
    <property type="match status" value="1"/>
</dbReference>
<evidence type="ECO:0000256" key="8">
    <source>
        <dbReference type="ARBA" id="ARBA00022884"/>
    </source>
</evidence>
<dbReference type="PANTHER" id="PTHR46173">
    <property type="entry name" value="CCA TRNA NUCLEOTIDYLTRANSFERASE 1, MITOCHONDRIAL"/>
    <property type="match status" value="1"/>
</dbReference>
<keyword evidence="3" id="KW-0819">tRNA processing</keyword>
<sequence length="497" mass="56549">MNYKVPKEVQEILNKFTKSGFQIYIVGGSVRDLLMNRPVHDWDFTTDAKPEEILKLFQEGFLEQSSQKGSLFGEPFYDNKFGTVGIPIKASSNDGWREGEVSSVDRSEVVTSEDALEIPKRQDPSLKYEIFEITTMRKEGVYKDFRHPAEVSWTNKIEEDLARRDFTINALALSSDGTIFDPFGGQQDIDSGIVRAVGDPHKRFREDALRLMRAVRIATQLEFEIEKKTYSAIQTNRELIKEIASERVRDELFKLLASSNPYIGILKLREAGILEIILPELEKCFGIKQEGPKHARVYDIGEHALLSLQSTPSQDPLVRFAALLHDIGKPETVKVDKTGNATFYNHDLVGGKLALQIAKRFNLSKKQTDKLYRLVRWHLFTVDENQTDSAIRRFIKNVGLENVNDMLALRIGDRLGGGTQKAMSWRMEKFGERIAQVLQKPFSITDLKINGQDVMETLNIPPGPKVGEVLQKLFEEVLEDSSKNNRDYLLGKIKLLK</sequence>
<keyword evidence="4 14" id="KW-0548">Nucleotidyltransferase</keyword>
<evidence type="ECO:0000256" key="4">
    <source>
        <dbReference type="ARBA" id="ARBA00022695"/>
    </source>
</evidence>
<dbReference type="InterPro" id="IPR006675">
    <property type="entry name" value="HDIG_dom"/>
</dbReference>